<dbReference type="EMBL" id="CP155447">
    <property type="protein sequence ID" value="XBH05710.1"/>
    <property type="molecule type" value="Genomic_DNA"/>
</dbReference>
<evidence type="ECO:0000313" key="1">
    <source>
        <dbReference type="EMBL" id="XBH05710.1"/>
    </source>
</evidence>
<gene>
    <name evidence="1" type="ORF">V5E97_06715</name>
</gene>
<dbReference type="RefSeq" id="WP_406698559.1">
    <property type="nucleotide sequence ID" value="NZ_CP155447.1"/>
</dbReference>
<accession>A0AAU7CKC7</accession>
<name>A0AAU7CKC7_9BACT</name>
<protein>
    <recommendedName>
        <fullName evidence="2">Tail assembly chaperone</fullName>
    </recommendedName>
</protein>
<proteinExistence type="predicted"/>
<reference evidence="1" key="1">
    <citation type="submission" date="2024-05" db="EMBL/GenBank/DDBJ databases">
        <title>Planctomycetes of the genus Singulisphaera possess chitinolytic capabilities.</title>
        <authorList>
            <person name="Ivanova A."/>
        </authorList>
    </citation>
    <scope>NUCLEOTIDE SEQUENCE</scope>
    <source>
        <strain evidence="1">Ch08T</strain>
    </source>
</reference>
<dbReference type="AlphaFoldDB" id="A0AAU7CKC7"/>
<organism evidence="1">
    <name type="scientific">Singulisphaera sp. Ch08</name>
    <dbReference type="NCBI Taxonomy" id="3120278"/>
    <lineage>
        <taxon>Bacteria</taxon>
        <taxon>Pseudomonadati</taxon>
        <taxon>Planctomycetota</taxon>
        <taxon>Planctomycetia</taxon>
        <taxon>Isosphaerales</taxon>
        <taxon>Isosphaeraceae</taxon>
        <taxon>Singulisphaera</taxon>
    </lineage>
</organism>
<sequence>MNSITSLIPRPRPVTIAKAGLTFQVSEFTLNDLADLQAILDSQWVDPLVAIESELEATQGDDRRKLLVAAYETAETGPPIYGEPSGRPFYESLEGVAAFFWVALRKNRPGLTPVDAAKFAMLASTSEHMQIWRIAHGSQTLKSLERMLGLGVAKRPSPEMTWGKLIEDVIESHPGWTYANVYGLTVSEFMNARRRGQPEETGIPIAMNADAIARAIKEQRERFYGKSEGSK</sequence>
<evidence type="ECO:0008006" key="2">
    <source>
        <dbReference type="Google" id="ProtNLM"/>
    </source>
</evidence>